<keyword evidence="3" id="KW-0804">Transcription</keyword>
<dbReference type="InterPro" id="IPR036388">
    <property type="entry name" value="WH-like_DNA-bd_sf"/>
</dbReference>
<evidence type="ECO:0000313" key="6">
    <source>
        <dbReference type="Proteomes" id="UP001381003"/>
    </source>
</evidence>
<dbReference type="PANTHER" id="PTHR33154">
    <property type="entry name" value="TRANSCRIPTIONAL REGULATOR, ARSR FAMILY"/>
    <property type="match status" value="1"/>
</dbReference>
<dbReference type="Pfam" id="PF12840">
    <property type="entry name" value="HTH_20"/>
    <property type="match status" value="1"/>
</dbReference>
<dbReference type="EMBL" id="CP104874">
    <property type="protein sequence ID" value="WWF06395.1"/>
    <property type="molecule type" value="Genomic_DNA"/>
</dbReference>
<dbReference type="PRINTS" id="PR00778">
    <property type="entry name" value="HTHARSR"/>
</dbReference>
<keyword evidence="1" id="KW-0805">Transcription regulation</keyword>
<dbReference type="InterPro" id="IPR051081">
    <property type="entry name" value="HTH_MetalResp_TranReg"/>
</dbReference>
<keyword evidence="6" id="KW-1185">Reference proteome</keyword>
<dbReference type="SUPFAM" id="SSF46785">
    <property type="entry name" value="Winged helix' DNA-binding domain"/>
    <property type="match status" value="1"/>
</dbReference>
<dbReference type="SMART" id="SM00418">
    <property type="entry name" value="HTH_ARSR"/>
    <property type="match status" value="1"/>
</dbReference>
<dbReference type="Gene3D" id="1.10.10.10">
    <property type="entry name" value="Winged helix-like DNA-binding domain superfamily/Winged helix DNA-binding domain"/>
    <property type="match status" value="1"/>
</dbReference>
<reference evidence="5 6" key="1">
    <citation type="submission" date="2022-09" db="EMBL/GenBank/DDBJ databases">
        <title>Complete genome sequence of Janibacter terrae strain COS04-44, PCL-degrading bacteria isolated from oil spilled coast.</title>
        <authorList>
            <person name="Park H."/>
            <person name="Kim J.Y."/>
            <person name="An S.H."/>
            <person name="Lee C.M."/>
            <person name="Weon H.-Y."/>
        </authorList>
    </citation>
    <scope>NUCLEOTIDE SEQUENCE [LARGE SCALE GENOMIC DNA]</scope>
    <source>
        <strain evidence="5 6">COS04-44</strain>
    </source>
</reference>
<dbReference type="NCBIfam" id="NF033788">
    <property type="entry name" value="HTH_metalloreg"/>
    <property type="match status" value="1"/>
</dbReference>
<dbReference type="InterPro" id="IPR001845">
    <property type="entry name" value="HTH_ArsR_DNA-bd_dom"/>
</dbReference>
<accession>A0ABZ2FIP0</accession>
<proteinExistence type="predicted"/>
<feature type="domain" description="HTH arsR-type" evidence="4">
    <location>
        <begin position="1"/>
        <end position="90"/>
    </location>
</feature>
<evidence type="ECO:0000256" key="2">
    <source>
        <dbReference type="ARBA" id="ARBA00023125"/>
    </source>
</evidence>
<dbReference type="InterPro" id="IPR011991">
    <property type="entry name" value="ArsR-like_HTH"/>
</dbReference>
<dbReference type="Proteomes" id="UP001381003">
    <property type="component" value="Chromosome"/>
</dbReference>
<dbReference type="InterPro" id="IPR036390">
    <property type="entry name" value="WH_DNA-bd_sf"/>
</dbReference>
<sequence length="108" mass="12284">MDAVLHALADPHRRVIVEALSAGEAAAGELGALVPIAQPGVSRHLSVLREAGIVDVRREGQRRIYRLRPDGLVEVGDWLEQRRQDWEHRMQALHTEVARGRRERRRSE</sequence>
<evidence type="ECO:0000313" key="5">
    <source>
        <dbReference type="EMBL" id="WWF06395.1"/>
    </source>
</evidence>
<keyword evidence="2" id="KW-0238">DNA-binding</keyword>
<protein>
    <submittedName>
        <fullName evidence="5">Metalloregulator ArsR/SmtB family transcription factor</fullName>
    </submittedName>
</protein>
<evidence type="ECO:0000256" key="1">
    <source>
        <dbReference type="ARBA" id="ARBA00023015"/>
    </source>
</evidence>
<evidence type="ECO:0000259" key="4">
    <source>
        <dbReference type="PROSITE" id="PS50987"/>
    </source>
</evidence>
<organism evidence="5 6">
    <name type="scientific">Janibacter terrae</name>
    <dbReference type="NCBI Taxonomy" id="103817"/>
    <lineage>
        <taxon>Bacteria</taxon>
        <taxon>Bacillati</taxon>
        <taxon>Actinomycetota</taxon>
        <taxon>Actinomycetes</taxon>
        <taxon>Micrococcales</taxon>
        <taxon>Intrasporangiaceae</taxon>
        <taxon>Janibacter</taxon>
    </lineage>
</organism>
<dbReference type="RefSeq" id="WP_068327170.1">
    <property type="nucleotide sequence ID" value="NZ_CP104874.1"/>
</dbReference>
<gene>
    <name evidence="5" type="ORF">N5P18_05850</name>
</gene>
<dbReference type="PANTHER" id="PTHR33154:SF33">
    <property type="entry name" value="TRANSCRIPTIONAL REPRESSOR SDPR"/>
    <property type="match status" value="1"/>
</dbReference>
<dbReference type="CDD" id="cd00090">
    <property type="entry name" value="HTH_ARSR"/>
    <property type="match status" value="1"/>
</dbReference>
<dbReference type="PROSITE" id="PS50987">
    <property type="entry name" value="HTH_ARSR_2"/>
    <property type="match status" value="1"/>
</dbReference>
<name>A0ABZ2FIP0_9MICO</name>
<evidence type="ECO:0000256" key="3">
    <source>
        <dbReference type="ARBA" id="ARBA00023163"/>
    </source>
</evidence>